<protein>
    <recommendedName>
        <fullName evidence="3">Restriction endonuclease subunit R</fullName>
    </recommendedName>
</protein>
<dbReference type="RefSeq" id="WP_308869000.1">
    <property type="nucleotide sequence ID" value="NZ_JAVFWO010000004.1"/>
</dbReference>
<keyword evidence="2" id="KW-1185">Reference proteome</keyword>
<proteinExistence type="predicted"/>
<dbReference type="Gene3D" id="3.20.20.150">
    <property type="entry name" value="Divalent-metal-dependent TIM barrel enzymes"/>
    <property type="match status" value="1"/>
</dbReference>
<dbReference type="Proteomes" id="UP001235133">
    <property type="component" value="Unassembled WGS sequence"/>
</dbReference>
<evidence type="ECO:0008006" key="3">
    <source>
        <dbReference type="Google" id="ProtNLM"/>
    </source>
</evidence>
<reference evidence="1 2" key="1">
    <citation type="submission" date="2023-08" db="EMBL/GenBank/DDBJ databases">
        <title>Microbacterium psychrotolerans sp. nov., a psychrotolerant bacterium isolated from soil in Heilongjiang Province, China.</title>
        <authorList>
            <person name="An P."/>
            <person name="Zhao D."/>
            <person name="Xiang H."/>
        </authorList>
    </citation>
    <scope>NUCLEOTIDE SEQUENCE [LARGE SCALE GENOMIC DNA]</scope>
    <source>
        <strain evidence="1 2">QXD-8</strain>
    </source>
</reference>
<evidence type="ECO:0000313" key="1">
    <source>
        <dbReference type="EMBL" id="MDQ7879382.1"/>
    </source>
</evidence>
<organism evidence="1 2">
    <name type="scientific">Microbacterium psychrotolerans</name>
    <dbReference type="NCBI Taxonomy" id="3068321"/>
    <lineage>
        <taxon>Bacteria</taxon>
        <taxon>Bacillati</taxon>
        <taxon>Actinomycetota</taxon>
        <taxon>Actinomycetes</taxon>
        <taxon>Micrococcales</taxon>
        <taxon>Microbacteriaceae</taxon>
        <taxon>Microbacterium</taxon>
    </lineage>
</organism>
<evidence type="ECO:0000313" key="2">
    <source>
        <dbReference type="Proteomes" id="UP001235133"/>
    </source>
</evidence>
<dbReference type="EMBL" id="JAVFWO010000004">
    <property type="protein sequence ID" value="MDQ7879382.1"/>
    <property type="molecule type" value="Genomic_DNA"/>
</dbReference>
<dbReference type="SUPFAM" id="SSF51658">
    <property type="entry name" value="Xylose isomerase-like"/>
    <property type="match status" value="1"/>
</dbReference>
<name>A0ABU0Z473_9MICO</name>
<sequence>MTLPLLLDDALSATVGGFSLRVSLPWIRSMPLASVTRVMVAIDKEPVAVSAALDGRAVTSAELATTPGWWFIQDRLELRGERTLAPGTHDVSLSFTLLVPYLQAGPTGPLTLPFHAERPLVLGAPASGATAAEGRASAGESDAVAGVRPRSEEFASATVDDAWTVSASAFNWTPKVIRAQRPAEDIAVGIVAEGIAETIEIEAGQVWRSFPNPSDAEVDRLGERLAAARGAVTIVGASLDDWALPSRRRTQEERLAFLVPQLRAAARLGARGVRVPFGQAGPELLRLVQPVLEALDVVLYEEIQGQQTLGVPAVSTNLELIQQLDDPRIRTLIDISMLMPSLPVSYLEELRRGGVGEDLLVRLEHDWRAPETHQAVVASLRGGQVPPAVHTLFMNLLVRFGRSEVGDLEPLLPLTGGVHLKFWDLEDTDGRVSRPISDIGAALRRTGFTGTLTSEWGGHEWLDDDPAATTRAHLALARRALSTVSAPR</sequence>
<comment type="caution">
    <text evidence="1">The sequence shown here is derived from an EMBL/GenBank/DDBJ whole genome shotgun (WGS) entry which is preliminary data.</text>
</comment>
<gene>
    <name evidence="1" type="ORF">Q9R08_15430</name>
</gene>
<accession>A0ABU0Z473</accession>
<dbReference type="InterPro" id="IPR036237">
    <property type="entry name" value="Xyl_isomerase-like_sf"/>
</dbReference>